<evidence type="ECO:0000256" key="1">
    <source>
        <dbReference type="SAM" id="MobiDB-lite"/>
    </source>
</evidence>
<evidence type="ECO:0000259" key="2">
    <source>
        <dbReference type="Pfam" id="PF07718"/>
    </source>
</evidence>
<dbReference type="GO" id="GO:0006886">
    <property type="term" value="P:intracellular protein transport"/>
    <property type="evidence" value="ECO:0007669"/>
    <property type="project" value="InterPro"/>
</dbReference>
<dbReference type="GO" id="GO:0030126">
    <property type="term" value="C:COPI vesicle coat"/>
    <property type="evidence" value="ECO:0007669"/>
    <property type="project" value="InterPro"/>
</dbReference>
<evidence type="ECO:0000313" key="4">
    <source>
        <dbReference type="Proteomes" id="UP001177670"/>
    </source>
</evidence>
<dbReference type="AlphaFoldDB" id="A0AA40KPB5"/>
<feature type="region of interest" description="Disordered" evidence="1">
    <location>
        <begin position="58"/>
        <end position="78"/>
    </location>
</feature>
<gene>
    <name evidence="3" type="ORF">K0M31_004151</name>
</gene>
<dbReference type="GO" id="GO:0006891">
    <property type="term" value="P:intra-Golgi vesicle-mediated transport"/>
    <property type="evidence" value="ECO:0007669"/>
    <property type="project" value="TreeGrafter"/>
</dbReference>
<dbReference type="PANTHER" id="PTHR10635">
    <property type="entry name" value="COATOMER SUBUNIT BETA"/>
    <property type="match status" value="1"/>
</dbReference>
<dbReference type="GO" id="GO:0005198">
    <property type="term" value="F:structural molecule activity"/>
    <property type="evidence" value="ECO:0007669"/>
    <property type="project" value="InterPro"/>
</dbReference>
<keyword evidence="4" id="KW-1185">Reference proteome</keyword>
<sequence>MSSVMQLGRSGLPAKAITHDDAERLSLCLRSLACPTPLVQKVFTEGCRDALGRMLAAKAEEDSQNQKVEGKTDLTGGAGDVFEQSLSAAVAGRPGAGGDAPAPSALSKVTQLTGFSDPVYARGSRSRTSTILYSMY</sequence>
<evidence type="ECO:0000313" key="3">
    <source>
        <dbReference type="EMBL" id="KAK1127622.1"/>
    </source>
</evidence>
<name>A0AA40KPB5_9HYME</name>
<comment type="caution">
    <text evidence="3">The sequence shown here is derived from an EMBL/GenBank/DDBJ whole genome shotgun (WGS) entry which is preliminary data.</text>
</comment>
<dbReference type="InterPro" id="IPR016460">
    <property type="entry name" value="COPB1"/>
</dbReference>
<accession>A0AA40KPB5</accession>
<dbReference type="PANTHER" id="PTHR10635:SF0">
    <property type="entry name" value="COATOMER SUBUNIT BETA"/>
    <property type="match status" value="1"/>
</dbReference>
<proteinExistence type="predicted"/>
<protein>
    <recommendedName>
        <fullName evidence="2">Coatomer beta subunit C-terminal domain-containing protein</fullName>
    </recommendedName>
</protein>
<dbReference type="InterPro" id="IPR011710">
    <property type="entry name" value="Coatomer_bsu_C"/>
</dbReference>
<dbReference type="Pfam" id="PF07718">
    <property type="entry name" value="Coatamer_beta_C"/>
    <property type="match status" value="1"/>
</dbReference>
<dbReference type="Proteomes" id="UP001177670">
    <property type="component" value="Unassembled WGS sequence"/>
</dbReference>
<feature type="domain" description="Coatomer beta subunit C-terminal" evidence="2">
    <location>
        <begin position="79"/>
        <end position="121"/>
    </location>
</feature>
<organism evidence="3 4">
    <name type="scientific">Melipona bicolor</name>
    <dbReference type="NCBI Taxonomy" id="60889"/>
    <lineage>
        <taxon>Eukaryota</taxon>
        <taxon>Metazoa</taxon>
        <taxon>Ecdysozoa</taxon>
        <taxon>Arthropoda</taxon>
        <taxon>Hexapoda</taxon>
        <taxon>Insecta</taxon>
        <taxon>Pterygota</taxon>
        <taxon>Neoptera</taxon>
        <taxon>Endopterygota</taxon>
        <taxon>Hymenoptera</taxon>
        <taxon>Apocrita</taxon>
        <taxon>Aculeata</taxon>
        <taxon>Apoidea</taxon>
        <taxon>Anthophila</taxon>
        <taxon>Apidae</taxon>
        <taxon>Melipona</taxon>
    </lineage>
</organism>
<dbReference type="GO" id="GO:0006888">
    <property type="term" value="P:endoplasmic reticulum to Golgi vesicle-mediated transport"/>
    <property type="evidence" value="ECO:0007669"/>
    <property type="project" value="TreeGrafter"/>
</dbReference>
<dbReference type="EMBL" id="JAHYIQ010000012">
    <property type="protein sequence ID" value="KAK1127622.1"/>
    <property type="molecule type" value="Genomic_DNA"/>
</dbReference>
<reference evidence="3" key="1">
    <citation type="submission" date="2021-10" db="EMBL/GenBank/DDBJ databases">
        <title>Melipona bicolor Genome sequencing and assembly.</title>
        <authorList>
            <person name="Araujo N.S."/>
            <person name="Arias M.C."/>
        </authorList>
    </citation>
    <scope>NUCLEOTIDE SEQUENCE</scope>
    <source>
        <strain evidence="3">USP_2M_L1-L4_2017</strain>
        <tissue evidence="3">Whole body</tissue>
    </source>
</reference>